<feature type="compositionally biased region" description="Basic and acidic residues" evidence="1">
    <location>
        <begin position="685"/>
        <end position="695"/>
    </location>
</feature>
<organism evidence="2 3">
    <name type="scientific">Colletotrichum zoysiae</name>
    <dbReference type="NCBI Taxonomy" id="1216348"/>
    <lineage>
        <taxon>Eukaryota</taxon>
        <taxon>Fungi</taxon>
        <taxon>Dikarya</taxon>
        <taxon>Ascomycota</taxon>
        <taxon>Pezizomycotina</taxon>
        <taxon>Sordariomycetes</taxon>
        <taxon>Hypocreomycetidae</taxon>
        <taxon>Glomerellales</taxon>
        <taxon>Glomerellaceae</taxon>
        <taxon>Colletotrichum</taxon>
        <taxon>Colletotrichum graminicola species complex</taxon>
    </lineage>
</organism>
<dbReference type="InterPro" id="IPR053137">
    <property type="entry name" value="NLR-like"/>
</dbReference>
<accession>A0AAD9LUR8</accession>
<evidence type="ECO:0000256" key="1">
    <source>
        <dbReference type="SAM" id="MobiDB-lite"/>
    </source>
</evidence>
<name>A0AAD9LUR8_9PEZI</name>
<dbReference type="InterPro" id="IPR011990">
    <property type="entry name" value="TPR-like_helical_dom_sf"/>
</dbReference>
<dbReference type="AlphaFoldDB" id="A0AAD9LUR8"/>
<dbReference type="Gene3D" id="1.25.40.10">
    <property type="entry name" value="Tetratricopeptide repeat domain"/>
    <property type="match status" value="2"/>
</dbReference>
<dbReference type="NCBIfam" id="NF040586">
    <property type="entry name" value="FxSxx_TPR"/>
    <property type="match status" value="1"/>
</dbReference>
<gene>
    <name evidence="2" type="ORF">LX32DRAFT_603998</name>
</gene>
<feature type="non-terminal residue" evidence="2">
    <location>
        <position position="1"/>
    </location>
</feature>
<proteinExistence type="predicted"/>
<keyword evidence="3" id="KW-1185">Reference proteome</keyword>
<dbReference type="PRINTS" id="PR00381">
    <property type="entry name" value="KINESINLIGHT"/>
</dbReference>
<dbReference type="PANTHER" id="PTHR46082:SF6">
    <property type="entry name" value="AAA+ ATPASE DOMAIN-CONTAINING PROTEIN-RELATED"/>
    <property type="match status" value="1"/>
</dbReference>
<comment type="caution">
    <text evidence="2">The sequence shown here is derived from an EMBL/GenBank/DDBJ whole genome shotgun (WGS) entry which is preliminary data.</text>
</comment>
<evidence type="ECO:0000313" key="2">
    <source>
        <dbReference type="EMBL" id="KAK2021824.1"/>
    </source>
</evidence>
<dbReference type="EMBL" id="MU843077">
    <property type="protein sequence ID" value="KAK2021824.1"/>
    <property type="molecule type" value="Genomic_DNA"/>
</dbReference>
<sequence>LVPYIENPDFVERSDVLHQVKQFFGLEQHPNQVTKARSRVALHGLGGIGKTQIALAYAFWLRRGHPDLSVFWVHASNADRFRQSYSYIAQECNVPGHDDPQVDVLALVKTWLEGRDCGRWLMVIDNADDTQLFFPAPSENSLNPKGGLGRCVPDCSHGYVLVTTRNKQVASKIVRGRSLIEIGEMSESEAHQLIHQILDDDEVSAREMAKLSSQLGHLPLALAQAAAFIQENSIPVSRYLQLLDEGDDGLVDQLSEPFEAVGRDSETPHALTATWIISFNQIQRQEALASDILSFASLLDRQEVPEKFIIDFCNKISGAGVSAAGITKALGTLKAFSFISEAKGRTIDMHRLVQLVTRKWLENHGRLAQYVGDALHVLTRAYPQGVYDVYQSRHLYQGYLPHANALLRIKATDSWETDICRAVLWQHISTYLMYMGEWKDAEQSASESVKLHKGGLGEEDYSTLVSINTLALTYQNQGRLEEAEELQVRVLETRKRVLGEEDPSTLNSISNLALTYQSKGQLKEAEELQVRVLETSKRVMGEQDSGTLINMNNLASTYWRQGQCGKAEELQVRGLEISKRVYGEEHPHTLRATANLASTYWTQGRLEEAEKLETEALEMRRRVLGADHPCTLRSAHNLAHTWKSQGRRDDALALMGDCARRRKKRLGPDHPDTICTVSNLSAWKEESAKARREPSSHAAAEGPQG</sequence>
<dbReference type="Pfam" id="PF13374">
    <property type="entry name" value="TPR_10"/>
    <property type="match status" value="1"/>
</dbReference>
<reference evidence="2" key="1">
    <citation type="submission" date="2021-06" db="EMBL/GenBank/DDBJ databases">
        <title>Comparative genomics, transcriptomics and evolutionary studies reveal genomic signatures of adaptation to plant cell wall in hemibiotrophic fungi.</title>
        <authorList>
            <consortium name="DOE Joint Genome Institute"/>
            <person name="Baroncelli R."/>
            <person name="Diaz J.F."/>
            <person name="Benocci T."/>
            <person name="Peng M."/>
            <person name="Battaglia E."/>
            <person name="Haridas S."/>
            <person name="Andreopoulos W."/>
            <person name="Labutti K."/>
            <person name="Pangilinan J."/>
            <person name="Floch G.L."/>
            <person name="Makela M.R."/>
            <person name="Henrissat B."/>
            <person name="Grigoriev I.V."/>
            <person name="Crouch J.A."/>
            <person name="De Vries R.P."/>
            <person name="Sukno S.A."/>
            <person name="Thon M.R."/>
        </authorList>
    </citation>
    <scope>NUCLEOTIDE SEQUENCE</scope>
    <source>
        <strain evidence="2">MAFF235873</strain>
    </source>
</reference>
<dbReference type="PANTHER" id="PTHR46082">
    <property type="entry name" value="ATP/GTP-BINDING PROTEIN-RELATED"/>
    <property type="match status" value="1"/>
</dbReference>
<dbReference type="SUPFAM" id="SSF48452">
    <property type="entry name" value="TPR-like"/>
    <property type="match status" value="2"/>
</dbReference>
<dbReference type="Gene3D" id="3.40.50.300">
    <property type="entry name" value="P-loop containing nucleotide triphosphate hydrolases"/>
    <property type="match status" value="1"/>
</dbReference>
<evidence type="ECO:0000313" key="3">
    <source>
        <dbReference type="Proteomes" id="UP001232148"/>
    </source>
</evidence>
<protein>
    <submittedName>
        <fullName evidence="2">TPR-like protein</fullName>
    </submittedName>
</protein>
<dbReference type="InterPro" id="IPR027417">
    <property type="entry name" value="P-loop_NTPase"/>
</dbReference>
<dbReference type="SUPFAM" id="SSF52540">
    <property type="entry name" value="P-loop containing nucleoside triphosphate hydrolases"/>
    <property type="match status" value="1"/>
</dbReference>
<dbReference type="Proteomes" id="UP001232148">
    <property type="component" value="Unassembled WGS sequence"/>
</dbReference>
<dbReference type="GO" id="GO:0043531">
    <property type="term" value="F:ADP binding"/>
    <property type="evidence" value="ECO:0007669"/>
    <property type="project" value="InterPro"/>
</dbReference>
<dbReference type="Pfam" id="PF13424">
    <property type="entry name" value="TPR_12"/>
    <property type="match status" value="2"/>
</dbReference>
<feature type="region of interest" description="Disordered" evidence="1">
    <location>
        <begin position="685"/>
        <end position="705"/>
    </location>
</feature>